<feature type="transmembrane region" description="Helical" evidence="1">
    <location>
        <begin position="116"/>
        <end position="141"/>
    </location>
</feature>
<dbReference type="AlphaFoldDB" id="A0AA35CLT8"/>
<keyword evidence="3" id="KW-1185">Reference proteome</keyword>
<feature type="transmembrane region" description="Helical" evidence="1">
    <location>
        <begin position="66"/>
        <end position="87"/>
    </location>
</feature>
<proteinExistence type="predicted"/>
<feature type="transmembrane region" description="Helical" evidence="1">
    <location>
        <begin position="36"/>
        <end position="60"/>
    </location>
</feature>
<dbReference type="EMBL" id="AP025628">
    <property type="protein sequence ID" value="BDG61694.1"/>
    <property type="molecule type" value="Genomic_DNA"/>
</dbReference>
<keyword evidence="1" id="KW-0812">Transmembrane</keyword>
<keyword evidence="1" id="KW-1133">Transmembrane helix</keyword>
<dbReference type="KEGG" id="cmic:caldi_27840"/>
<reference evidence="2" key="1">
    <citation type="submission" date="2022-03" db="EMBL/GenBank/DDBJ databases">
        <title>Complete genome sequence of Caldinitratiruptor microaerophilus.</title>
        <authorList>
            <person name="Mukaiyama R."/>
            <person name="Nishiyama T."/>
            <person name="Ueda K."/>
        </authorList>
    </citation>
    <scope>NUCLEOTIDE SEQUENCE</scope>
    <source>
        <strain evidence="2">JCM 16183</strain>
    </source>
</reference>
<feature type="transmembrane region" description="Helical" evidence="1">
    <location>
        <begin position="6"/>
        <end position="24"/>
    </location>
</feature>
<feature type="transmembrane region" description="Helical" evidence="1">
    <location>
        <begin position="148"/>
        <end position="169"/>
    </location>
</feature>
<evidence type="ECO:0000256" key="1">
    <source>
        <dbReference type="SAM" id="Phobius"/>
    </source>
</evidence>
<name>A0AA35CLT8_9FIRM</name>
<sequence length="206" mass="21393">MNVLDKVVLLGTGLIAIYVIWRLYRDLRSGLRAGRAPVYYLASFAVLLAAGLLLIGLGYGVLGNPLVVVVASLIPATLSLGLVTEFFPRYEKPYAAFAIVGLLGIALTRVSGPSGLATLVLAVVHAVAGLLIVALPVLAGLTGRAPRGFLWVGLGGVLIGIGGIALAFLKAGLPILPASFIFSILAPLLLFMTACFAQGFLSTPRR</sequence>
<protein>
    <submittedName>
        <fullName evidence="2">Uncharacterized protein</fullName>
    </submittedName>
</protein>
<evidence type="ECO:0000313" key="2">
    <source>
        <dbReference type="EMBL" id="BDG61694.1"/>
    </source>
</evidence>
<gene>
    <name evidence="2" type="ORF">caldi_27840</name>
</gene>
<accession>A0AA35CLT8</accession>
<dbReference type="RefSeq" id="WP_264842326.1">
    <property type="nucleotide sequence ID" value="NZ_AP025628.1"/>
</dbReference>
<keyword evidence="1" id="KW-0472">Membrane</keyword>
<evidence type="ECO:0000313" key="3">
    <source>
        <dbReference type="Proteomes" id="UP001163687"/>
    </source>
</evidence>
<dbReference type="Proteomes" id="UP001163687">
    <property type="component" value="Chromosome"/>
</dbReference>
<organism evidence="2 3">
    <name type="scientific">Caldinitratiruptor microaerophilus</name>
    <dbReference type="NCBI Taxonomy" id="671077"/>
    <lineage>
        <taxon>Bacteria</taxon>
        <taxon>Bacillati</taxon>
        <taxon>Bacillota</taxon>
        <taxon>Clostridia</taxon>
        <taxon>Eubacteriales</taxon>
        <taxon>Symbiobacteriaceae</taxon>
        <taxon>Caldinitratiruptor</taxon>
    </lineage>
</organism>
<feature type="transmembrane region" description="Helical" evidence="1">
    <location>
        <begin position="175"/>
        <end position="201"/>
    </location>
</feature>